<keyword evidence="3" id="KW-0694">RNA-binding</keyword>
<sequence length="426" mass="48301">MTSRKRQLVEDDDISSLMVVGYGARLFNPSTISEADKQIPSVSLPWDEDVEVDRFDCRLLLTRAPSPPTPITEDDVDFEEKYACDEERYRDLELYSSNNDTYPSNGQKTADPPLTAGPVKKVKPEPLVEKPFVPPKNLFFPGGMVLPSTEKIGLVIEKTAQFVCKSGGSSEEKMLERAKSTPSLSFLLPNDTLHEYYNFIKFLIKDGVYKTLESKSVVSDNSDDDDNYINPLLMRPKANSVVGPQSLAPKKPAARAQKPFKRTDVPPSELDLIKYFAWYNKFYDQPSPYYPNVTPRLFTPPKSTQDIIAGHVTEVLAHGHRQEEVIRDRDLKNSAHLDFKSPYYMFYQNMLYKRHAEQAPPDPVPFSMLVTTVPLPPTLNNTLAEFEVDNAAEKGPSTPEPEEDVIRRRQLAHEAMNRILKSKNLK</sequence>
<dbReference type="InterPro" id="IPR040397">
    <property type="entry name" value="SWAP"/>
</dbReference>
<keyword evidence="5" id="KW-0804">Transcription</keyword>
<dbReference type="WBParaSite" id="Pan_g5599.t1">
    <property type="protein sequence ID" value="Pan_g5599.t1"/>
    <property type="gene ID" value="Pan_g5599"/>
</dbReference>
<dbReference type="InterPro" id="IPR000061">
    <property type="entry name" value="Surp"/>
</dbReference>
<keyword evidence="2" id="KW-0677">Repeat</keyword>
<evidence type="ECO:0000259" key="8">
    <source>
        <dbReference type="PROSITE" id="PS50128"/>
    </source>
</evidence>
<evidence type="ECO:0000256" key="7">
    <source>
        <dbReference type="SAM" id="MobiDB-lite"/>
    </source>
</evidence>
<dbReference type="Gene3D" id="1.10.10.790">
    <property type="entry name" value="Surp module"/>
    <property type="match status" value="1"/>
</dbReference>
<proteinExistence type="predicted"/>
<evidence type="ECO:0000313" key="10">
    <source>
        <dbReference type="WBParaSite" id="Pan_g5599.t1"/>
    </source>
</evidence>
<dbReference type="AlphaFoldDB" id="A0A7E4W2B1"/>
<dbReference type="Proteomes" id="UP000492821">
    <property type="component" value="Unassembled WGS sequence"/>
</dbReference>
<dbReference type="InterPro" id="IPR035967">
    <property type="entry name" value="SWAP/Surp_sf"/>
</dbReference>
<protein>
    <submittedName>
        <fullName evidence="10">SURP motif domain-containing protein</fullName>
    </submittedName>
</protein>
<dbReference type="PROSITE" id="PS50128">
    <property type="entry name" value="SURP"/>
    <property type="match status" value="1"/>
</dbReference>
<dbReference type="SMART" id="SM00648">
    <property type="entry name" value="SWAP"/>
    <property type="match status" value="1"/>
</dbReference>
<dbReference type="Pfam" id="PF01805">
    <property type="entry name" value="Surp"/>
    <property type="match status" value="1"/>
</dbReference>
<feature type="compositionally biased region" description="Low complexity" evidence="7">
    <location>
        <begin position="248"/>
        <end position="257"/>
    </location>
</feature>
<organism evidence="9 10">
    <name type="scientific">Panagrellus redivivus</name>
    <name type="common">Microworm</name>
    <dbReference type="NCBI Taxonomy" id="6233"/>
    <lineage>
        <taxon>Eukaryota</taxon>
        <taxon>Metazoa</taxon>
        <taxon>Ecdysozoa</taxon>
        <taxon>Nematoda</taxon>
        <taxon>Chromadorea</taxon>
        <taxon>Rhabditida</taxon>
        <taxon>Tylenchina</taxon>
        <taxon>Panagrolaimomorpha</taxon>
        <taxon>Panagrolaimoidea</taxon>
        <taxon>Panagrolaimidae</taxon>
        <taxon>Panagrellus</taxon>
    </lineage>
</organism>
<evidence type="ECO:0000256" key="1">
    <source>
        <dbReference type="ARBA" id="ARBA00022664"/>
    </source>
</evidence>
<evidence type="ECO:0000256" key="4">
    <source>
        <dbReference type="ARBA" id="ARBA00023015"/>
    </source>
</evidence>
<dbReference type="InterPro" id="IPR019147">
    <property type="entry name" value="SWAP_N_domain"/>
</dbReference>
<keyword evidence="1" id="KW-0507">mRNA processing</keyword>
<reference evidence="10" key="2">
    <citation type="submission" date="2020-10" db="UniProtKB">
        <authorList>
            <consortium name="WormBaseParasite"/>
        </authorList>
    </citation>
    <scope>IDENTIFICATION</scope>
</reference>
<evidence type="ECO:0000256" key="2">
    <source>
        <dbReference type="ARBA" id="ARBA00022737"/>
    </source>
</evidence>
<dbReference type="SUPFAM" id="SSF109905">
    <property type="entry name" value="Surp module (SWAP domain)"/>
    <property type="match status" value="2"/>
</dbReference>
<dbReference type="PANTHER" id="PTHR13161:SF15">
    <property type="entry name" value="SPLICING FACTOR, SUPPRESSOR OF WHITE-APRICOT HOMOLOG"/>
    <property type="match status" value="1"/>
</dbReference>
<evidence type="ECO:0000256" key="5">
    <source>
        <dbReference type="ARBA" id="ARBA00023163"/>
    </source>
</evidence>
<evidence type="ECO:0000313" key="9">
    <source>
        <dbReference type="Proteomes" id="UP000492821"/>
    </source>
</evidence>
<dbReference type="GO" id="GO:0000395">
    <property type="term" value="P:mRNA 5'-splice site recognition"/>
    <property type="evidence" value="ECO:0007669"/>
    <property type="project" value="TreeGrafter"/>
</dbReference>
<feature type="domain" description="SURP motif" evidence="8">
    <location>
        <begin position="155"/>
        <end position="197"/>
    </location>
</feature>
<keyword evidence="6" id="KW-0508">mRNA splicing</keyword>
<evidence type="ECO:0000256" key="6">
    <source>
        <dbReference type="ARBA" id="ARBA00023187"/>
    </source>
</evidence>
<feature type="region of interest" description="Disordered" evidence="7">
    <location>
        <begin position="95"/>
        <end position="117"/>
    </location>
</feature>
<dbReference type="SMART" id="SM01141">
    <property type="entry name" value="DRY_EERY"/>
    <property type="match status" value="1"/>
</dbReference>
<keyword evidence="4" id="KW-0805">Transcription regulation</keyword>
<dbReference type="Pfam" id="PF09750">
    <property type="entry name" value="DRY_EERY"/>
    <property type="match status" value="1"/>
</dbReference>
<reference evidence="9" key="1">
    <citation type="journal article" date="2013" name="Genetics">
        <title>The draft genome and transcriptome of Panagrellus redivivus are shaped by the harsh demands of a free-living lifestyle.</title>
        <authorList>
            <person name="Srinivasan J."/>
            <person name="Dillman A.R."/>
            <person name="Macchietto M.G."/>
            <person name="Heikkinen L."/>
            <person name="Lakso M."/>
            <person name="Fracchia K.M."/>
            <person name="Antoshechkin I."/>
            <person name="Mortazavi A."/>
            <person name="Wong G."/>
            <person name="Sternberg P.W."/>
        </authorList>
    </citation>
    <scope>NUCLEOTIDE SEQUENCE [LARGE SCALE GENOMIC DNA]</scope>
    <source>
        <strain evidence="9">MT8872</strain>
    </source>
</reference>
<accession>A0A7E4W2B1</accession>
<feature type="region of interest" description="Disordered" evidence="7">
    <location>
        <begin position="242"/>
        <end position="262"/>
    </location>
</feature>
<feature type="compositionally biased region" description="Polar residues" evidence="7">
    <location>
        <begin position="95"/>
        <end position="108"/>
    </location>
</feature>
<dbReference type="PANTHER" id="PTHR13161">
    <property type="entry name" value="SPLICING FACTOR SUPPRESSOR OF WHITE APRICOT"/>
    <property type="match status" value="1"/>
</dbReference>
<keyword evidence="9" id="KW-1185">Reference proteome</keyword>
<evidence type="ECO:0000256" key="3">
    <source>
        <dbReference type="ARBA" id="ARBA00022884"/>
    </source>
</evidence>
<name>A0A7E4W2B1_PANRE</name>
<dbReference type="GO" id="GO:0003723">
    <property type="term" value="F:RNA binding"/>
    <property type="evidence" value="ECO:0007669"/>
    <property type="project" value="UniProtKB-KW"/>
</dbReference>